<reference evidence="3" key="1">
    <citation type="submission" date="2016-06" db="UniProtKB">
        <authorList>
            <consortium name="WormBaseParasite"/>
        </authorList>
    </citation>
    <scope>IDENTIFICATION</scope>
</reference>
<protein>
    <submittedName>
        <fullName evidence="1 3">Uncharacterized protein</fullName>
    </submittedName>
</protein>
<proteinExistence type="predicted"/>
<evidence type="ECO:0000313" key="3">
    <source>
        <dbReference type="WBParaSite" id="SCUD_0001966601-mRNA-1"/>
    </source>
</evidence>
<evidence type="ECO:0000313" key="2">
    <source>
        <dbReference type="Proteomes" id="UP000279833"/>
    </source>
</evidence>
<reference evidence="1 2" key="2">
    <citation type="submission" date="2018-11" db="EMBL/GenBank/DDBJ databases">
        <authorList>
            <consortium name="Pathogen Informatics"/>
        </authorList>
    </citation>
    <scope>NUCLEOTIDE SEQUENCE [LARGE SCALE GENOMIC DNA]</scope>
    <source>
        <strain evidence="1">Dakar</strain>
        <strain evidence="2">Dakar, Senegal</strain>
    </source>
</reference>
<sequence>MNKSGQIPCRSTSFESPPKCITCFEQYLDSAVDSEHTTNPQSAILFSGSRSTCKPAYDSQSDDVDLDYSPRHTLHPPTKCAQGDHPVDTCNRSVCNHIDHKNFDINSNNLTKGGPKSSQIQLSLTQTIQDPLPYKYLVSVPENPDLEIIKNPGKVIDHISSGVLKRL</sequence>
<organism evidence="3">
    <name type="scientific">Schistosoma curassoni</name>
    <dbReference type="NCBI Taxonomy" id="6186"/>
    <lineage>
        <taxon>Eukaryota</taxon>
        <taxon>Metazoa</taxon>
        <taxon>Spiralia</taxon>
        <taxon>Lophotrochozoa</taxon>
        <taxon>Platyhelminthes</taxon>
        <taxon>Trematoda</taxon>
        <taxon>Digenea</taxon>
        <taxon>Strigeidida</taxon>
        <taxon>Schistosomatoidea</taxon>
        <taxon>Schistosomatidae</taxon>
        <taxon>Schistosoma</taxon>
    </lineage>
</organism>
<accession>A0A183KX69</accession>
<dbReference type="AlphaFoldDB" id="A0A183KX69"/>
<name>A0A183KX69_9TREM</name>
<gene>
    <name evidence="1" type="ORF">SCUD_LOCUS19663</name>
</gene>
<dbReference type="WBParaSite" id="SCUD_0001966601-mRNA-1">
    <property type="protein sequence ID" value="SCUD_0001966601-mRNA-1"/>
    <property type="gene ID" value="SCUD_0001966601"/>
</dbReference>
<dbReference type="Proteomes" id="UP000279833">
    <property type="component" value="Unassembled WGS sequence"/>
</dbReference>
<dbReference type="EMBL" id="UZAK01042889">
    <property type="protein sequence ID" value="VDP69822.1"/>
    <property type="molecule type" value="Genomic_DNA"/>
</dbReference>
<evidence type="ECO:0000313" key="1">
    <source>
        <dbReference type="EMBL" id="VDP69822.1"/>
    </source>
</evidence>
<keyword evidence="2" id="KW-1185">Reference proteome</keyword>